<dbReference type="GO" id="GO:0090374">
    <property type="term" value="P:oligopeptide export from mitochondrion"/>
    <property type="evidence" value="ECO:0007669"/>
    <property type="project" value="TreeGrafter"/>
</dbReference>
<name>A0A8D8R673_9HEMI</name>
<dbReference type="InterPro" id="IPR027417">
    <property type="entry name" value="P-loop_NTPase"/>
</dbReference>
<evidence type="ECO:0000256" key="15">
    <source>
        <dbReference type="ARBA" id="ARBA00023136"/>
    </source>
</evidence>
<dbReference type="Gene3D" id="3.40.50.300">
    <property type="entry name" value="P-loop containing nucleotide triphosphate hydrolases"/>
    <property type="match status" value="1"/>
</dbReference>
<keyword evidence="14" id="KW-0496">Mitochondrion</keyword>
<dbReference type="PROSITE" id="PS50929">
    <property type="entry name" value="ABC_TM1F"/>
    <property type="match status" value="1"/>
</dbReference>
<dbReference type="FunFam" id="1.20.1560.10:FF:000048">
    <property type="entry name" value="ATP-binding cassette sub-family B member 10, mitochondrial"/>
    <property type="match status" value="1"/>
</dbReference>
<feature type="domain" description="ABC transmembrane type-1" evidence="23">
    <location>
        <begin position="85"/>
        <end position="369"/>
    </location>
</feature>
<evidence type="ECO:0000256" key="20">
    <source>
        <dbReference type="ARBA" id="ARBA00083334"/>
    </source>
</evidence>
<evidence type="ECO:0000256" key="10">
    <source>
        <dbReference type="ARBA" id="ARBA00022946"/>
    </source>
</evidence>
<dbReference type="EMBL" id="HBUF01126696">
    <property type="protein sequence ID" value="CAG6643340.1"/>
    <property type="molecule type" value="Transcribed_RNA"/>
</dbReference>
<feature type="transmembrane region" description="Helical" evidence="21">
    <location>
        <begin position="126"/>
        <end position="147"/>
    </location>
</feature>
<evidence type="ECO:0000256" key="17">
    <source>
        <dbReference type="ARBA" id="ARBA00055589"/>
    </source>
</evidence>
<dbReference type="GO" id="GO:0015421">
    <property type="term" value="F:ABC-type oligopeptide transporter activity"/>
    <property type="evidence" value="ECO:0007669"/>
    <property type="project" value="TreeGrafter"/>
</dbReference>
<proteinExistence type="inferred from homology"/>
<dbReference type="EMBL" id="HBUF01365742">
    <property type="protein sequence ID" value="CAG6723474.1"/>
    <property type="molecule type" value="Transcribed_RNA"/>
</dbReference>
<dbReference type="SMART" id="SM00382">
    <property type="entry name" value="AAA"/>
    <property type="match status" value="1"/>
</dbReference>
<keyword evidence="3" id="KW-0813">Transport</keyword>
<keyword evidence="11" id="KW-1278">Translocase</keyword>
<dbReference type="PROSITE" id="PS50893">
    <property type="entry name" value="ABC_TRANSPORTER_2"/>
    <property type="match status" value="1"/>
</dbReference>
<evidence type="ECO:0000256" key="11">
    <source>
        <dbReference type="ARBA" id="ARBA00022967"/>
    </source>
</evidence>
<evidence type="ECO:0000256" key="4">
    <source>
        <dbReference type="ARBA" id="ARBA00022692"/>
    </source>
</evidence>
<evidence type="ECO:0000256" key="19">
    <source>
        <dbReference type="ARBA" id="ARBA00075187"/>
    </source>
</evidence>
<keyword evidence="15 21" id="KW-0472">Membrane</keyword>
<accession>A0A8D8R673</accession>
<dbReference type="PIRSF" id="PIRSF002773">
    <property type="entry name" value="ABC_prm/ATPase_B"/>
    <property type="match status" value="1"/>
</dbReference>
<evidence type="ECO:0000256" key="13">
    <source>
        <dbReference type="ARBA" id="ARBA00022990"/>
    </source>
</evidence>
<dbReference type="GO" id="GO:0016887">
    <property type="term" value="F:ATP hydrolysis activity"/>
    <property type="evidence" value="ECO:0007669"/>
    <property type="project" value="InterPro"/>
</dbReference>
<dbReference type="EMBL" id="HBUF01522469">
    <property type="protein sequence ID" value="CAG6749263.1"/>
    <property type="molecule type" value="Transcribed_RNA"/>
</dbReference>
<evidence type="ECO:0000256" key="5">
    <source>
        <dbReference type="ARBA" id="ARBA00022723"/>
    </source>
</evidence>
<dbReference type="InterPro" id="IPR003593">
    <property type="entry name" value="AAA+_ATPase"/>
</dbReference>
<dbReference type="GO" id="GO:0042802">
    <property type="term" value="F:identical protein binding"/>
    <property type="evidence" value="ECO:0007669"/>
    <property type="project" value="UniProtKB-ARBA"/>
</dbReference>
<comment type="subcellular location">
    <subcellularLocation>
        <location evidence="1">Mitochondrion inner membrane</location>
        <topology evidence="1">Multi-pass membrane protein</topology>
    </subcellularLocation>
</comment>
<keyword evidence="12 21" id="KW-1133">Transmembrane helix</keyword>
<dbReference type="InterPro" id="IPR039421">
    <property type="entry name" value="Type_1_exporter"/>
</dbReference>
<dbReference type="CDD" id="cd03249">
    <property type="entry name" value="ABC_MTABC3_MDL1_MDL2"/>
    <property type="match status" value="1"/>
</dbReference>
<dbReference type="FunFam" id="3.40.50.300:FF:000403">
    <property type="entry name" value="ATP-binding cassette sub-family B member 8, mitochondrial"/>
    <property type="match status" value="1"/>
</dbReference>
<evidence type="ECO:0000256" key="16">
    <source>
        <dbReference type="ARBA" id="ARBA00052250"/>
    </source>
</evidence>
<evidence type="ECO:0000256" key="8">
    <source>
        <dbReference type="ARBA" id="ARBA00022840"/>
    </source>
</evidence>
<dbReference type="GO" id="GO:0005524">
    <property type="term" value="F:ATP binding"/>
    <property type="evidence" value="ECO:0007669"/>
    <property type="project" value="UniProtKB-KW"/>
</dbReference>
<keyword evidence="9" id="KW-0460">Magnesium</keyword>
<feature type="transmembrane region" description="Helical" evidence="21">
    <location>
        <begin position="340"/>
        <end position="360"/>
    </location>
</feature>
<keyword evidence="10" id="KW-0809">Transit peptide</keyword>
<dbReference type="PANTHER" id="PTHR43394">
    <property type="entry name" value="ATP-DEPENDENT PERMEASE MDL1, MITOCHONDRIAL"/>
    <property type="match status" value="1"/>
</dbReference>
<dbReference type="EMBL" id="HBUF01126695">
    <property type="protein sequence ID" value="CAG6643338.1"/>
    <property type="molecule type" value="Transcribed_RNA"/>
</dbReference>
<dbReference type="Gene3D" id="1.20.1560.10">
    <property type="entry name" value="ABC transporter type 1, transmembrane domain"/>
    <property type="match status" value="2"/>
</dbReference>
<dbReference type="GO" id="GO:0046872">
    <property type="term" value="F:metal ion binding"/>
    <property type="evidence" value="ECO:0007669"/>
    <property type="project" value="UniProtKB-KW"/>
</dbReference>
<feature type="transmembrane region" description="Helical" evidence="21">
    <location>
        <begin position="309"/>
        <end position="328"/>
    </location>
</feature>
<dbReference type="SUPFAM" id="SSF90123">
    <property type="entry name" value="ABC transporter transmembrane region"/>
    <property type="match status" value="1"/>
</dbReference>
<feature type="transmembrane region" description="Helical" evidence="21">
    <location>
        <begin position="83"/>
        <end position="105"/>
    </location>
</feature>
<dbReference type="Pfam" id="PF00005">
    <property type="entry name" value="ABC_tran"/>
    <property type="match status" value="1"/>
</dbReference>
<dbReference type="EMBL" id="HBUF01126693">
    <property type="protein sequence ID" value="CAG6643334.1"/>
    <property type="molecule type" value="Transcribed_RNA"/>
</dbReference>
<evidence type="ECO:0000256" key="18">
    <source>
        <dbReference type="ARBA" id="ARBA00072683"/>
    </source>
</evidence>
<evidence type="ECO:0000259" key="22">
    <source>
        <dbReference type="PROSITE" id="PS50893"/>
    </source>
</evidence>
<keyword evidence="4 21" id="KW-0812">Transmembrane</keyword>
<dbReference type="PANTHER" id="PTHR43394:SF1">
    <property type="entry name" value="ATP-BINDING CASSETTE SUB-FAMILY B MEMBER 10, MITOCHONDRIAL"/>
    <property type="match status" value="1"/>
</dbReference>
<keyword evidence="8 24" id="KW-0067">ATP-binding</keyword>
<evidence type="ECO:0000256" key="12">
    <source>
        <dbReference type="ARBA" id="ARBA00022989"/>
    </source>
</evidence>
<comment type="catalytic activity">
    <reaction evidence="16">
        <text>biliverdin IXalpha(in) + ATP + H2O = biliverdin IXalpha(out) + ADP + phosphate + H(+)</text>
        <dbReference type="Rhea" id="RHEA:82359"/>
        <dbReference type="ChEBI" id="CHEBI:15377"/>
        <dbReference type="ChEBI" id="CHEBI:15378"/>
        <dbReference type="ChEBI" id="CHEBI:30616"/>
        <dbReference type="ChEBI" id="CHEBI:43474"/>
        <dbReference type="ChEBI" id="CHEBI:57991"/>
        <dbReference type="ChEBI" id="CHEBI:456216"/>
    </reaction>
    <physiologicalReaction direction="left-to-right" evidence="16">
        <dbReference type="Rhea" id="RHEA:82360"/>
    </physiologicalReaction>
</comment>
<feature type="domain" description="ABC transporter" evidence="22">
    <location>
        <begin position="403"/>
        <end position="642"/>
    </location>
</feature>
<dbReference type="GO" id="GO:0005743">
    <property type="term" value="C:mitochondrial inner membrane"/>
    <property type="evidence" value="ECO:0007669"/>
    <property type="project" value="UniProtKB-SubCell"/>
</dbReference>
<dbReference type="PROSITE" id="PS00211">
    <property type="entry name" value="ABC_TRANSPORTER_1"/>
    <property type="match status" value="1"/>
</dbReference>
<reference evidence="24" key="1">
    <citation type="submission" date="2021-05" db="EMBL/GenBank/DDBJ databases">
        <authorList>
            <person name="Alioto T."/>
            <person name="Alioto T."/>
            <person name="Gomez Garrido J."/>
        </authorList>
    </citation>
    <scope>NUCLEOTIDE SEQUENCE</scope>
</reference>
<dbReference type="EMBL" id="HBUF01182540">
    <property type="protein sequence ID" value="CAG6655674.1"/>
    <property type="molecule type" value="Transcribed_RNA"/>
</dbReference>
<keyword evidence="7" id="KW-0999">Mitochondrion inner membrane</keyword>
<dbReference type="InterPro" id="IPR017871">
    <property type="entry name" value="ABC_transporter-like_CS"/>
</dbReference>
<feature type="transmembrane region" description="Helical" evidence="21">
    <location>
        <begin position="218"/>
        <end position="244"/>
    </location>
</feature>
<dbReference type="InterPro" id="IPR011527">
    <property type="entry name" value="ABC1_TM_dom"/>
</dbReference>
<evidence type="ECO:0000256" key="6">
    <source>
        <dbReference type="ARBA" id="ARBA00022741"/>
    </source>
</evidence>
<dbReference type="InterPro" id="IPR036640">
    <property type="entry name" value="ABC1_TM_sf"/>
</dbReference>
<dbReference type="InterPro" id="IPR003439">
    <property type="entry name" value="ABC_transporter-like_ATP-bd"/>
</dbReference>
<keyword evidence="13" id="KW-0007">Acetylation</keyword>
<comment type="similarity">
    <text evidence="2">Belongs to the ABC transporter superfamily. ABCB family. Mitochondrial peptide exporter (TC 3.A.1.212) subfamily.</text>
</comment>
<keyword evidence="6" id="KW-0547">Nucleotide-binding</keyword>
<evidence type="ECO:0000256" key="2">
    <source>
        <dbReference type="ARBA" id="ARBA00005580"/>
    </source>
</evidence>
<dbReference type="AlphaFoldDB" id="A0A8D8R673"/>
<evidence type="ECO:0000256" key="14">
    <source>
        <dbReference type="ARBA" id="ARBA00023128"/>
    </source>
</evidence>
<dbReference type="SUPFAM" id="SSF52540">
    <property type="entry name" value="P-loop containing nucleoside triphosphate hydrolases"/>
    <property type="match status" value="1"/>
</dbReference>
<dbReference type="CDD" id="cd18573">
    <property type="entry name" value="ABC_6TM_ABCB10_like"/>
    <property type="match status" value="1"/>
</dbReference>
<protein>
    <recommendedName>
        <fullName evidence="18">ATP-binding cassette sub-family B member 10, mitochondrial</fullName>
    </recommendedName>
    <alternativeName>
        <fullName evidence="19">ABC-mitochondrial erythroid protein</fullName>
    </alternativeName>
    <alternativeName>
        <fullName evidence="20">ATP-binding cassette transporter 10</fullName>
    </alternativeName>
</protein>
<organism evidence="24">
    <name type="scientific">Cacopsylla melanoneura</name>
    <dbReference type="NCBI Taxonomy" id="428564"/>
    <lineage>
        <taxon>Eukaryota</taxon>
        <taxon>Metazoa</taxon>
        <taxon>Ecdysozoa</taxon>
        <taxon>Arthropoda</taxon>
        <taxon>Hexapoda</taxon>
        <taxon>Insecta</taxon>
        <taxon>Pterygota</taxon>
        <taxon>Neoptera</taxon>
        <taxon>Paraneoptera</taxon>
        <taxon>Hemiptera</taxon>
        <taxon>Sternorrhyncha</taxon>
        <taxon>Psylloidea</taxon>
        <taxon>Psyllidae</taxon>
        <taxon>Psyllinae</taxon>
        <taxon>Cacopsylla</taxon>
    </lineage>
</organism>
<sequence length="647" mass="71107">MALYRCTHLSKLFNETVWVKSLFLKNCYHQVPFSKWKPQCNVKILFRNYSNTTKANNPKAATKLNKSELKKLFSLAKSEKGKLSGAVCLLLVSSAITMAVPFALGKVIDVIYTSDAQEMKDKMTKLSIILMLVFVVGAGCNFGRVYLMNVSAQKVTKKLREKLFSSIISQETAYFDKHNTGELINRISADTSLVSQCVTQNISDGLRSTVMVTAGASMMFFISTKLALVSLLIVPPVAGVAIVYGKFVRKITKNVQDKLASAVQVAEERVSNIRTVKAFSQEKLEMANFSTKMNELLELANREALAKGIFFGFTGLSGNAIILSVLYYGGVMVSDETITVGNLSSFLLYAAYIGISIGGLSNFYSELNKGLGACHRLWEIIERKPQIPVSGGLFLKHSLKGEIDFNNLRFAYPSRPDTNILNNLSLKVPSGSMTSVVGSSGSGKSTLAMLLMRLYDPQGGNVLIDGIDIKDLDPVYLRSQIGSVSQEPTLFSGSIYENILYGVNDLSLVTRDDVIKAAKEANAYDFIMSFPNGFDTVVGERGIMLSGGQKQRIAIARALIKRANILLMDEATSALDAESEYLVQNAVEKLIEGKTVLTIAHRLSTIKKSNQICVLDKGVIVEMDSYANLIKNPDSKFNKLMKYQTMD</sequence>
<evidence type="ECO:0000313" key="24">
    <source>
        <dbReference type="EMBL" id="CAG6643334.1"/>
    </source>
</evidence>
<evidence type="ECO:0000256" key="1">
    <source>
        <dbReference type="ARBA" id="ARBA00004448"/>
    </source>
</evidence>
<dbReference type="Pfam" id="PF00664">
    <property type="entry name" value="ABC_membrane"/>
    <property type="match status" value="1"/>
</dbReference>
<evidence type="ECO:0000259" key="23">
    <source>
        <dbReference type="PROSITE" id="PS50929"/>
    </source>
</evidence>
<comment type="function">
    <text evidence="17">ATP-dependent transporter located in the mitochondrial inner membrane that catalyzes the export of biliverdin from the mitochondrial matrix, and plays a crucial role in hemoglobin synthesis and antioxidative stress. Participates in the early step of the heme biosynthetic process during insertion of iron into protoporphyrin IX (PPIX). Involved in the stabilization of the iron transporter mitoferrin-1/SLC25A37. In addition may be involved in mitochondrial unfolded protein response (UPRmt) signaling pathway, although ABCB10 probably does not participate in peptide export from mitochondria.</text>
</comment>
<evidence type="ECO:0000256" key="21">
    <source>
        <dbReference type="SAM" id="Phobius"/>
    </source>
</evidence>
<keyword evidence="5" id="KW-0479">Metal-binding</keyword>
<evidence type="ECO:0000256" key="3">
    <source>
        <dbReference type="ARBA" id="ARBA00022448"/>
    </source>
</evidence>
<evidence type="ECO:0000256" key="9">
    <source>
        <dbReference type="ARBA" id="ARBA00022842"/>
    </source>
</evidence>
<evidence type="ECO:0000256" key="7">
    <source>
        <dbReference type="ARBA" id="ARBA00022792"/>
    </source>
</evidence>